<name>A0ABW3I632_9PAST</name>
<evidence type="ECO:0000313" key="2">
    <source>
        <dbReference type="Proteomes" id="UP001596996"/>
    </source>
</evidence>
<reference evidence="2" key="1">
    <citation type="journal article" date="2019" name="Int. J. Syst. Evol. Microbiol.">
        <title>The Global Catalogue of Microorganisms (GCM) 10K type strain sequencing project: providing services to taxonomists for standard genome sequencing and annotation.</title>
        <authorList>
            <consortium name="The Broad Institute Genomics Platform"/>
            <consortium name="The Broad Institute Genome Sequencing Center for Infectious Disease"/>
            <person name="Wu L."/>
            <person name="Ma J."/>
        </authorList>
    </citation>
    <scope>NUCLEOTIDE SEQUENCE [LARGE SCALE GENOMIC DNA]</scope>
    <source>
        <strain evidence="2">CCUG 61707</strain>
    </source>
</reference>
<sequence>MGIIVDVHGLVRYLQRFNDIDVSQMAEIIKQTEPDFYDEETEHLVRFLPKKKLAIIQSKKDKQIVSFVKRSRESKKWKKIK</sequence>
<keyword evidence="2" id="KW-1185">Reference proteome</keyword>
<proteinExistence type="predicted"/>
<comment type="caution">
    <text evidence="1">The sequence shown here is derived from an EMBL/GenBank/DDBJ whole genome shotgun (WGS) entry which is preliminary data.</text>
</comment>
<dbReference type="EMBL" id="JBHTJN010000001">
    <property type="protein sequence ID" value="MFD0965273.1"/>
    <property type="molecule type" value="Genomic_DNA"/>
</dbReference>
<organism evidence="1 2">
    <name type="scientific">Seminibacterium arietis</name>
    <dbReference type="NCBI Taxonomy" id="1173502"/>
    <lineage>
        <taxon>Bacteria</taxon>
        <taxon>Pseudomonadati</taxon>
        <taxon>Pseudomonadota</taxon>
        <taxon>Gammaproteobacteria</taxon>
        <taxon>Pasteurellales</taxon>
        <taxon>Pasteurellaceae</taxon>
        <taxon>Seminibacterium</taxon>
    </lineage>
</organism>
<evidence type="ECO:0000313" key="1">
    <source>
        <dbReference type="EMBL" id="MFD0965273.1"/>
    </source>
</evidence>
<dbReference type="Proteomes" id="UP001596996">
    <property type="component" value="Unassembled WGS sequence"/>
</dbReference>
<dbReference type="RefSeq" id="WP_380817768.1">
    <property type="nucleotide sequence ID" value="NZ_JBHTJN010000001.1"/>
</dbReference>
<gene>
    <name evidence="1" type="ORF">ACFQ02_00110</name>
</gene>
<accession>A0ABW3I632</accession>
<protein>
    <submittedName>
        <fullName evidence="1">Uncharacterized protein</fullName>
    </submittedName>
</protein>